<dbReference type="Proteomes" id="UP000460718">
    <property type="component" value="Unassembled WGS sequence"/>
</dbReference>
<keyword evidence="1" id="KW-0732">Signal</keyword>
<reference evidence="2 3" key="1">
    <citation type="submission" date="2018-09" db="EMBL/GenBank/DDBJ databases">
        <title>Genomic investigation of the strawberry pathogen Phytophthora fragariae indicates pathogenicity is determined by transcriptional variation in three key races.</title>
        <authorList>
            <person name="Adams T.M."/>
            <person name="Armitage A.D."/>
            <person name="Sobczyk M.K."/>
            <person name="Bates H.J."/>
            <person name="Dunwell J.M."/>
            <person name="Nellist C.F."/>
            <person name="Harrison R.J."/>
        </authorList>
    </citation>
    <scope>NUCLEOTIDE SEQUENCE [LARGE SCALE GENOMIC DNA]</scope>
    <source>
        <strain evidence="2 3">SCRP245</strain>
    </source>
</reference>
<evidence type="ECO:0000313" key="2">
    <source>
        <dbReference type="EMBL" id="KAE8971898.1"/>
    </source>
</evidence>
<evidence type="ECO:0000256" key="1">
    <source>
        <dbReference type="SAM" id="SignalP"/>
    </source>
</evidence>
<feature type="signal peptide" evidence="1">
    <location>
        <begin position="1"/>
        <end position="19"/>
    </location>
</feature>
<dbReference type="AlphaFoldDB" id="A0A6A3HVY5"/>
<organism evidence="2 3">
    <name type="scientific">Phytophthora fragariae</name>
    <dbReference type="NCBI Taxonomy" id="53985"/>
    <lineage>
        <taxon>Eukaryota</taxon>
        <taxon>Sar</taxon>
        <taxon>Stramenopiles</taxon>
        <taxon>Oomycota</taxon>
        <taxon>Peronosporomycetes</taxon>
        <taxon>Peronosporales</taxon>
        <taxon>Peronosporaceae</taxon>
        <taxon>Phytophthora</taxon>
    </lineage>
</organism>
<accession>A0A6A3HVY5</accession>
<feature type="chain" id="PRO_5025598971" description="Secreted protein" evidence="1">
    <location>
        <begin position="20"/>
        <end position="103"/>
    </location>
</feature>
<gene>
    <name evidence="2" type="ORF">PF011_g25860</name>
</gene>
<sequence length="103" mass="11220">MIRLGCSCGSRVWVRGVCAVGLSTLCTQLETQWVGLECVGVGSNSLARPPNSPPVPFKVVSNLLWSTVRACCLPVHHTPSCDEGQRSTCRWSRCASMTAENYY</sequence>
<evidence type="ECO:0000313" key="3">
    <source>
        <dbReference type="Proteomes" id="UP000460718"/>
    </source>
</evidence>
<comment type="caution">
    <text evidence="2">The sequence shown here is derived from an EMBL/GenBank/DDBJ whole genome shotgun (WGS) entry which is preliminary data.</text>
</comment>
<dbReference type="EMBL" id="QXFW01003262">
    <property type="protein sequence ID" value="KAE8971898.1"/>
    <property type="molecule type" value="Genomic_DNA"/>
</dbReference>
<name>A0A6A3HVY5_9STRA</name>
<evidence type="ECO:0008006" key="4">
    <source>
        <dbReference type="Google" id="ProtNLM"/>
    </source>
</evidence>
<protein>
    <recommendedName>
        <fullName evidence="4">Secreted protein</fullName>
    </recommendedName>
</protein>
<proteinExistence type="predicted"/>
<feature type="non-terminal residue" evidence="2">
    <location>
        <position position="103"/>
    </location>
</feature>